<dbReference type="SUPFAM" id="SSF52540">
    <property type="entry name" value="P-loop containing nucleoside triphosphate hydrolases"/>
    <property type="match status" value="1"/>
</dbReference>
<keyword evidence="3" id="KW-1185">Reference proteome</keyword>
<protein>
    <submittedName>
        <fullName evidence="2">ATPase</fullName>
    </submittedName>
</protein>
<dbReference type="PANTHER" id="PTHR46411">
    <property type="entry name" value="FAMILY ATPASE, PUTATIVE-RELATED"/>
    <property type="match status" value="1"/>
</dbReference>
<comment type="caution">
    <text evidence="2">The sequence shown here is derived from an EMBL/GenBank/DDBJ whole genome shotgun (WGS) entry which is preliminary data.</text>
</comment>
<dbReference type="SMART" id="SM00382">
    <property type="entry name" value="AAA"/>
    <property type="match status" value="1"/>
</dbReference>
<dbReference type="Pfam" id="PF22977">
    <property type="entry name" value="WHD"/>
    <property type="match status" value="1"/>
</dbReference>
<dbReference type="Gene3D" id="3.40.50.300">
    <property type="entry name" value="P-loop containing nucleotide triphosphate hydrolases"/>
    <property type="match status" value="1"/>
</dbReference>
<dbReference type="InterPro" id="IPR003959">
    <property type="entry name" value="ATPase_AAA_core"/>
</dbReference>
<evidence type="ECO:0000313" key="3">
    <source>
        <dbReference type="Proteomes" id="UP000252107"/>
    </source>
</evidence>
<dbReference type="InterPro" id="IPR003593">
    <property type="entry name" value="AAA+_ATPase"/>
</dbReference>
<dbReference type="AlphaFoldDB" id="A0A367R542"/>
<dbReference type="InterPro" id="IPR054472">
    <property type="entry name" value="WHD"/>
</dbReference>
<reference evidence="2" key="1">
    <citation type="submission" date="2016-04" db="EMBL/GenBank/DDBJ databases">
        <authorList>
            <person name="Tabuchi Yagui T.R."/>
        </authorList>
    </citation>
    <scope>NUCLEOTIDE SEQUENCE [LARGE SCALE GENOMIC DNA]</scope>
    <source>
        <strain evidence="2">NIES-26</strain>
    </source>
</reference>
<sequence>MENDLLTHSLQLPTDDAKWQQANYSYLMNALAIVRNALESQGKENNFTPALSTNNALSTLCNIFGLSNFERNVLLLCIGMELDANWGFLCANAKSVITQPYPTFMLAMAVLPQSHWSAFTPNAPLRRWQLIQIAEGSALNLSPLRIDERVLHYVVGLNDLDRRLQDIVKPLQMQSTGNVASHLQLAEQLATTWAQIKKEAVLPVVQLYGNEVASKRAIAATACKFLNLNLHLMSAGAISSLRHNEMNDLLHLWEREAILNNSALLLDCDEIDTTEPAKENAIARLIENISSPLIITSRDRQRTFQRPLINIEVPKPSTIEQRAIWQDALGEATACLNGHVETLVSHFSLSASTIYTVCAEARGRWGAEGQREKSCTDAINRVSTSNSCTDAINRVSTSNSSLSTLLWDTCRSQARSGLDELAQPIEVGATWDDLVLPEAQRQVLRDIAAHVRQRAKVYEQWGFGSKGGRGLGISALFAGASGTGKTMAAEVIAHELRLDLYRIDLSSVVSKYIGETEKNLRRVFDAAEAGGAILLFDEADALFGKRSEVKDSHDRHANIEVGYLLQRMEAYRGLAILTTNLKGSLDQAFLRRIRFIVQFPFPDANQRTEIWQRIFPSQTPTQDLDPSKLARLNVSGGNIRNIALNAAFLAADAGKPVEMKHILQAAKSEYAKLERPLTDAEVKGWI</sequence>
<dbReference type="EMBL" id="LXQD01000225">
    <property type="protein sequence ID" value="RCJ31587.1"/>
    <property type="molecule type" value="Genomic_DNA"/>
</dbReference>
<proteinExistence type="predicted"/>
<dbReference type="CDD" id="cd19481">
    <property type="entry name" value="RecA-like_protease"/>
    <property type="match status" value="1"/>
</dbReference>
<dbReference type="Proteomes" id="UP000252107">
    <property type="component" value="Unassembled WGS sequence"/>
</dbReference>
<evidence type="ECO:0000259" key="1">
    <source>
        <dbReference type="SMART" id="SM00382"/>
    </source>
</evidence>
<dbReference type="Pfam" id="PF00004">
    <property type="entry name" value="AAA"/>
    <property type="match status" value="1"/>
</dbReference>
<dbReference type="GO" id="GO:0005524">
    <property type="term" value="F:ATP binding"/>
    <property type="evidence" value="ECO:0007669"/>
    <property type="project" value="InterPro"/>
</dbReference>
<evidence type="ECO:0000313" key="2">
    <source>
        <dbReference type="EMBL" id="RCJ31587.1"/>
    </source>
</evidence>
<name>A0A367R542_9NOSO</name>
<accession>A0A367R542</accession>
<dbReference type="GO" id="GO:0016887">
    <property type="term" value="F:ATP hydrolysis activity"/>
    <property type="evidence" value="ECO:0007669"/>
    <property type="project" value="InterPro"/>
</dbReference>
<organism evidence="2 3">
    <name type="scientific">Nostoc minutum NIES-26</name>
    <dbReference type="NCBI Taxonomy" id="1844469"/>
    <lineage>
        <taxon>Bacteria</taxon>
        <taxon>Bacillati</taxon>
        <taxon>Cyanobacteriota</taxon>
        <taxon>Cyanophyceae</taxon>
        <taxon>Nostocales</taxon>
        <taxon>Nostocaceae</taxon>
        <taxon>Nostoc</taxon>
    </lineage>
</organism>
<gene>
    <name evidence="2" type="ORF">A6770_19620</name>
</gene>
<feature type="domain" description="AAA+ ATPase" evidence="1">
    <location>
        <begin position="471"/>
        <end position="603"/>
    </location>
</feature>
<dbReference type="InterPro" id="IPR027417">
    <property type="entry name" value="P-loop_NTPase"/>
</dbReference>
<dbReference type="PANTHER" id="PTHR46411:SF3">
    <property type="entry name" value="AAA+ ATPASE DOMAIN-CONTAINING PROTEIN"/>
    <property type="match status" value="1"/>
</dbReference>